<dbReference type="Proteomes" id="UP000324222">
    <property type="component" value="Unassembled WGS sequence"/>
</dbReference>
<dbReference type="AlphaFoldDB" id="A0A5B7KF78"/>
<name>A0A5B7KF78_PORTR</name>
<evidence type="ECO:0000313" key="3">
    <source>
        <dbReference type="Proteomes" id="UP000324222"/>
    </source>
</evidence>
<dbReference type="EMBL" id="VSRR010137534">
    <property type="protein sequence ID" value="MPD03719.1"/>
    <property type="molecule type" value="Genomic_DNA"/>
</dbReference>
<organism evidence="2 3">
    <name type="scientific">Portunus trituberculatus</name>
    <name type="common">Swimming crab</name>
    <name type="synonym">Neptunus trituberculatus</name>
    <dbReference type="NCBI Taxonomy" id="210409"/>
    <lineage>
        <taxon>Eukaryota</taxon>
        <taxon>Metazoa</taxon>
        <taxon>Ecdysozoa</taxon>
        <taxon>Arthropoda</taxon>
        <taxon>Crustacea</taxon>
        <taxon>Multicrustacea</taxon>
        <taxon>Malacostraca</taxon>
        <taxon>Eumalacostraca</taxon>
        <taxon>Eucarida</taxon>
        <taxon>Decapoda</taxon>
        <taxon>Pleocyemata</taxon>
        <taxon>Brachyura</taxon>
        <taxon>Eubrachyura</taxon>
        <taxon>Portunoidea</taxon>
        <taxon>Portunidae</taxon>
        <taxon>Portuninae</taxon>
        <taxon>Portunus</taxon>
    </lineage>
</organism>
<feature type="compositionally biased region" description="Basic and acidic residues" evidence="1">
    <location>
        <begin position="27"/>
        <end position="46"/>
    </location>
</feature>
<accession>A0A5B7KF78</accession>
<feature type="region of interest" description="Disordered" evidence="1">
    <location>
        <begin position="1"/>
        <end position="73"/>
    </location>
</feature>
<comment type="caution">
    <text evidence="2">The sequence shown here is derived from an EMBL/GenBank/DDBJ whole genome shotgun (WGS) entry which is preliminary data.</text>
</comment>
<evidence type="ECO:0000256" key="1">
    <source>
        <dbReference type="SAM" id="MobiDB-lite"/>
    </source>
</evidence>
<gene>
    <name evidence="2" type="ORF">E2C01_099369</name>
</gene>
<protein>
    <submittedName>
        <fullName evidence="2">Uncharacterized protein</fullName>
    </submittedName>
</protein>
<evidence type="ECO:0000313" key="2">
    <source>
        <dbReference type="EMBL" id="MPD03719.1"/>
    </source>
</evidence>
<sequence>MSSEQAEARWVRGSAGSKEGEREDDGEARQVRMEGKRESSKQESRLSHGQSSILKRPDSLPTTVLKSRSDDEHVSEEWYFLFIEYTCC</sequence>
<reference evidence="2 3" key="1">
    <citation type="submission" date="2019-05" db="EMBL/GenBank/DDBJ databases">
        <title>Another draft genome of Portunus trituberculatus and its Hox gene families provides insights of decapod evolution.</title>
        <authorList>
            <person name="Jeong J.-H."/>
            <person name="Song I."/>
            <person name="Kim S."/>
            <person name="Choi T."/>
            <person name="Kim D."/>
            <person name="Ryu S."/>
            <person name="Kim W."/>
        </authorList>
    </citation>
    <scope>NUCLEOTIDE SEQUENCE [LARGE SCALE GENOMIC DNA]</scope>
    <source>
        <tissue evidence="2">Muscle</tissue>
    </source>
</reference>
<keyword evidence="3" id="KW-1185">Reference proteome</keyword>
<feature type="compositionally biased region" description="Basic and acidic residues" evidence="1">
    <location>
        <begin position="1"/>
        <end position="10"/>
    </location>
</feature>
<proteinExistence type="predicted"/>